<protein>
    <recommendedName>
        <fullName evidence="3">Thioredoxin domain-containing protein</fullName>
    </recommendedName>
</protein>
<sequence length="210" mass="23596">MQSITNGRSYIPLLVLILLFGLPPTAGWLYIMNPQWLPDKHKNNGTLVSPPRPLQSLHLKDGNNRNFDWSTLSGRWLLISRNRGVCADDCRQQLQALLQIRRAVGAERIRVEQLLIQEAPVAELFTDTSDTHAEDLNILYLDPDQLTEFERLFSVSGIDPGRATYLADPNGMLMMGYTASSPKKDILKDLETLLKASRNWTTGVNNGHDG</sequence>
<accession>A0A2N6CWP6</accession>
<organism evidence="1 2">
    <name type="scientific">Sedimenticola selenatireducens</name>
    <dbReference type="NCBI Taxonomy" id="191960"/>
    <lineage>
        <taxon>Bacteria</taxon>
        <taxon>Pseudomonadati</taxon>
        <taxon>Pseudomonadota</taxon>
        <taxon>Gammaproteobacteria</taxon>
        <taxon>Chromatiales</taxon>
        <taxon>Sedimenticolaceae</taxon>
        <taxon>Sedimenticola</taxon>
    </lineage>
</organism>
<reference evidence="1 2" key="1">
    <citation type="submission" date="2017-11" db="EMBL/GenBank/DDBJ databases">
        <title>Genome-resolved metagenomics identifies genetic mobility, metabolic interactions, and unexpected diversity in perchlorate-reducing communities.</title>
        <authorList>
            <person name="Barnum T.P."/>
            <person name="Figueroa I.A."/>
            <person name="Carlstrom C.I."/>
            <person name="Lucas L.N."/>
            <person name="Engelbrektson A.L."/>
            <person name="Coates J.D."/>
        </authorList>
    </citation>
    <scope>NUCLEOTIDE SEQUENCE [LARGE SCALE GENOMIC DNA]</scope>
    <source>
        <strain evidence="1">BM301</strain>
    </source>
</reference>
<name>A0A2N6CWP6_9GAMM</name>
<dbReference type="AlphaFoldDB" id="A0A2N6CWP6"/>
<comment type="caution">
    <text evidence="1">The sequence shown here is derived from an EMBL/GenBank/DDBJ whole genome shotgun (WGS) entry which is preliminary data.</text>
</comment>
<dbReference type="STRING" id="1111735.GCA_000428045_03816"/>
<evidence type="ECO:0000313" key="1">
    <source>
        <dbReference type="EMBL" id="PLX61710.1"/>
    </source>
</evidence>
<dbReference type="Gene3D" id="3.40.30.10">
    <property type="entry name" value="Glutaredoxin"/>
    <property type="match status" value="1"/>
</dbReference>
<proteinExistence type="predicted"/>
<gene>
    <name evidence="1" type="ORF">C0630_09205</name>
</gene>
<dbReference type="Proteomes" id="UP000235015">
    <property type="component" value="Unassembled WGS sequence"/>
</dbReference>
<dbReference type="InterPro" id="IPR036249">
    <property type="entry name" value="Thioredoxin-like_sf"/>
</dbReference>
<evidence type="ECO:0008006" key="3">
    <source>
        <dbReference type="Google" id="ProtNLM"/>
    </source>
</evidence>
<evidence type="ECO:0000313" key="2">
    <source>
        <dbReference type="Proteomes" id="UP000235015"/>
    </source>
</evidence>
<dbReference type="SUPFAM" id="SSF52833">
    <property type="entry name" value="Thioredoxin-like"/>
    <property type="match status" value="1"/>
</dbReference>
<dbReference type="EMBL" id="PKUN01000010">
    <property type="protein sequence ID" value="PLX61710.1"/>
    <property type="molecule type" value="Genomic_DNA"/>
</dbReference>
<dbReference type="RefSeq" id="WP_273439014.1">
    <property type="nucleotide sequence ID" value="NZ_PKUN01000010.1"/>
</dbReference>